<reference evidence="1 2" key="1">
    <citation type="submission" date="2006-03" db="EMBL/GenBank/DDBJ databases">
        <authorList>
            <person name="Bartlett D.H."/>
            <person name="Valle G."/>
            <person name="Lauro F.M."/>
            <person name="Vezzi A."/>
            <person name="Simonato F."/>
            <person name="Eloe E."/>
            <person name="Vitulo N."/>
            <person name="Stratton T.K."/>
            <person name="D'angelo M."/>
            <person name="Ferriera S."/>
            <person name="Johnson J."/>
            <person name="Kravitz S."/>
            <person name="Beeson K."/>
            <person name="Sutton G."/>
            <person name="Rogers Y."/>
            <person name="Friedman R."/>
            <person name="Frazier M."/>
            <person name="Venter J.C."/>
        </authorList>
    </citation>
    <scope>NUCLEOTIDE SEQUENCE [LARGE SCALE GENOMIC DNA]</scope>
    <source>
        <strain evidence="1 2">3TCK</strain>
    </source>
</reference>
<dbReference type="AlphaFoldDB" id="Q1ZA41"/>
<name>Q1ZA41_9GAMM</name>
<accession>Q1ZA41</accession>
<proteinExistence type="predicted"/>
<organism evidence="1 2">
    <name type="scientific">Photobacterium profundum 3TCK</name>
    <dbReference type="NCBI Taxonomy" id="314280"/>
    <lineage>
        <taxon>Bacteria</taxon>
        <taxon>Pseudomonadati</taxon>
        <taxon>Pseudomonadota</taxon>
        <taxon>Gammaproteobacteria</taxon>
        <taxon>Vibrionales</taxon>
        <taxon>Vibrionaceae</taxon>
        <taxon>Photobacterium</taxon>
    </lineage>
</organism>
<sequence length="55" mass="6541">MILNLFLMVSVLRYDIYVIDYLRNTFASMSYKKELDKNEVTKELHQDVIALSLQN</sequence>
<dbReference type="HOGENOM" id="CLU_3028321_0_0_6"/>
<comment type="caution">
    <text evidence="1">The sequence shown here is derived from an EMBL/GenBank/DDBJ whole genome shotgun (WGS) entry which is preliminary data.</text>
</comment>
<dbReference type="Proteomes" id="UP000003789">
    <property type="component" value="Unassembled WGS sequence"/>
</dbReference>
<evidence type="ECO:0000313" key="2">
    <source>
        <dbReference type="Proteomes" id="UP000003789"/>
    </source>
</evidence>
<protein>
    <submittedName>
        <fullName evidence="1">Uncharacterized protein</fullName>
    </submittedName>
</protein>
<gene>
    <name evidence="1" type="ORF">P3TCK_04721</name>
</gene>
<dbReference type="EMBL" id="AAPH01000001">
    <property type="protein sequence ID" value="EAS45651.1"/>
    <property type="molecule type" value="Genomic_DNA"/>
</dbReference>
<evidence type="ECO:0000313" key="1">
    <source>
        <dbReference type="EMBL" id="EAS45651.1"/>
    </source>
</evidence>